<accession>A0A067KKR1</accession>
<dbReference type="OrthoDB" id="1932220at2759"/>
<evidence type="ECO:0000256" key="2">
    <source>
        <dbReference type="ARBA" id="ARBA00022679"/>
    </source>
</evidence>
<dbReference type="PANTHER" id="PTHR31623:SF33">
    <property type="entry name" value="STEMMADENINE O-ACETYLTRANSFERASE-LIKE"/>
    <property type="match status" value="1"/>
</dbReference>
<dbReference type="EMBL" id="KK914420">
    <property type="protein sequence ID" value="KDP36821.1"/>
    <property type="molecule type" value="Genomic_DNA"/>
</dbReference>
<evidence type="ECO:0000256" key="1">
    <source>
        <dbReference type="ARBA" id="ARBA00009861"/>
    </source>
</evidence>
<reference evidence="4 5" key="1">
    <citation type="journal article" date="2014" name="PLoS ONE">
        <title>Global Analysis of Gene Expression Profiles in Physic Nut (Jatropha curcas L.) Seedlings Exposed to Salt Stress.</title>
        <authorList>
            <person name="Zhang L."/>
            <person name="Zhang C."/>
            <person name="Wu P."/>
            <person name="Chen Y."/>
            <person name="Li M."/>
            <person name="Jiang H."/>
            <person name="Wu G."/>
        </authorList>
    </citation>
    <scope>NUCLEOTIDE SEQUENCE [LARGE SCALE GENOMIC DNA]</scope>
    <source>
        <strain evidence="5">cv. GZQX0401</strain>
        <tissue evidence="4">Young leaves</tissue>
    </source>
</reference>
<protein>
    <submittedName>
        <fullName evidence="4">Uncharacterized protein</fullName>
    </submittedName>
</protein>
<dbReference type="PANTHER" id="PTHR31623">
    <property type="entry name" value="F21J9.9"/>
    <property type="match status" value="1"/>
</dbReference>
<keyword evidence="2" id="KW-0808">Transferase</keyword>
<organism evidence="4 5">
    <name type="scientific">Jatropha curcas</name>
    <name type="common">Barbados nut</name>
    <dbReference type="NCBI Taxonomy" id="180498"/>
    <lineage>
        <taxon>Eukaryota</taxon>
        <taxon>Viridiplantae</taxon>
        <taxon>Streptophyta</taxon>
        <taxon>Embryophyta</taxon>
        <taxon>Tracheophyta</taxon>
        <taxon>Spermatophyta</taxon>
        <taxon>Magnoliopsida</taxon>
        <taxon>eudicotyledons</taxon>
        <taxon>Gunneridae</taxon>
        <taxon>Pentapetalae</taxon>
        <taxon>rosids</taxon>
        <taxon>fabids</taxon>
        <taxon>Malpighiales</taxon>
        <taxon>Euphorbiaceae</taxon>
        <taxon>Crotonoideae</taxon>
        <taxon>Jatropheae</taxon>
        <taxon>Jatropha</taxon>
    </lineage>
</organism>
<dbReference type="AlphaFoldDB" id="A0A067KKR1"/>
<keyword evidence="5" id="KW-1185">Reference proteome</keyword>
<gene>
    <name evidence="4" type="ORF">JCGZ_08112</name>
</gene>
<dbReference type="Gene3D" id="3.30.559.10">
    <property type="entry name" value="Chloramphenicol acetyltransferase-like domain"/>
    <property type="match status" value="2"/>
</dbReference>
<comment type="similarity">
    <text evidence="1">Belongs to the plant acyltransferase family.</text>
</comment>
<dbReference type="Pfam" id="PF02458">
    <property type="entry name" value="Transferase"/>
    <property type="match status" value="1"/>
</dbReference>
<evidence type="ECO:0000256" key="3">
    <source>
        <dbReference type="ARBA" id="ARBA00023315"/>
    </source>
</evidence>
<evidence type="ECO:0000313" key="5">
    <source>
        <dbReference type="Proteomes" id="UP000027138"/>
    </source>
</evidence>
<name>A0A067KKR1_JATCU</name>
<evidence type="ECO:0000313" key="4">
    <source>
        <dbReference type="EMBL" id="KDP36821.1"/>
    </source>
</evidence>
<sequence>MEVEIISKSCISPSSPTPTHLKTYKISLIDQFIPSGYFYYVLFYENSQETNVTERLLLLKQSLSETLTRFYPLAGRVKDRFSIDCNDEGACYVEAATNISLSQYLAQPDLASLRKLLPDVICEYEIPSGSHVALIQVTTFACGGFTVGAYFSHMVCDGTGLGLFAKDWAATACKLPTKHPYLNVESIFPQYTAFPSGVSFFTTLYAPFVKKGKHTVNRIVFNESAIANLKEKASLDIVNPTRVEVVTSFLSKCFISSFKNKTGIDKPLAICHSVNLRRKMGPLLPECSFGNFISFVGTVLTAKDKELSELVSELREAMKKVDIDTLKKIKSGGEVGFLKYYDAMKEVRNSYTNSEFGNEATEFVGFTSSCNFGIYDIDFGWGKPIWAACLAPDADESHVSFVFLMDRRVDKGIEAWVLMKEDEFDILEKDTELLQYASINPSPIYN</sequence>
<dbReference type="GO" id="GO:0016746">
    <property type="term" value="F:acyltransferase activity"/>
    <property type="evidence" value="ECO:0007669"/>
    <property type="project" value="UniProtKB-KW"/>
</dbReference>
<keyword evidence="3" id="KW-0012">Acyltransferase</keyword>
<dbReference type="Proteomes" id="UP000027138">
    <property type="component" value="Unassembled WGS sequence"/>
</dbReference>
<dbReference type="InterPro" id="IPR023213">
    <property type="entry name" value="CAT-like_dom_sf"/>
</dbReference>
<proteinExistence type="inferred from homology"/>